<dbReference type="STRING" id="486041.B0DCG5"/>
<evidence type="ECO:0000256" key="6">
    <source>
        <dbReference type="ARBA" id="ARBA00023242"/>
    </source>
</evidence>
<comment type="subcellular location">
    <subcellularLocation>
        <location evidence="1">Nucleus</location>
    </subcellularLocation>
</comment>
<feature type="compositionally biased region" description="Low complexity" evidence="8">
    <location>
        <begin position="149"/>
        <end position="170"/>
    </location>
</feature>
<dbReference type="PANTHER" id="PTHR16515:SF49">
    <property type="entry name" value="GASTRULA ZINC FINGER PROTEIN XLCGF49.1-LIKE-RELATED"/>
    <property type="match status" value="1"/>
</dbReference>
<evidence type="ECO:0000256" key="2">
    <source>
        <dbReference type="ARBA" id="ARBA00022723"/>
    </source>
</evidence>
<evidence type="ECO:0000256" key="8">
    <source>
        <dbReference type="SAM" id="MobiDB-lite"/>
    </source>
</evidence>
<dbReference type="KEGG" id="lbc:LACBIDRAFT_294488"/>
<feature type="region of interest" description="Disordered" evidence="8">
    <location>
        <begin position="188"/>
        <end position="214"/>
    </location>
</feature>
<dbReference type="Pfam" id="PF00096">
    <property type="entry name" value="zf-C2H2"/>
    <property type="match status" value="1"/>
</dbReference>
<keyword evidence="5" id="KW-0862">Zinc</keyword>
<evidence type="ECO:0000256" key="7">
    <source>
        <dbReference type="PROSITE-ProRule" id="PRU00042"/>
    </source>
</evidence>
<dbReference type="HOGENOM" id="CLU_563884_0_0_1"/>
<name>B0DCG5_LACBS</name>
<sequence length="484" mass="53274">MEDSKREVNIDSLRRDATDGSYHCPQCNAPFTRRSNLRRHYHIHKRNMSFQCANCNASFPSNDVLQSHVVHCPPTPTWDPAADPLFQAMSSFTPHSLEPTGNGNLGILGSNSTSDADFTDFLSSLSSEVPQQFDGSFQYGFSPEPTKMSPSPARTCSPSSASSSSASSSSFIASPDFTLDPRLYKSGSSQSLFSSQPSPTFQTVDPTSLWNSRGNSLDRPIYTSQQVGDMLDAVSSCLIGTIDTVMRTCPHPDGGFNTSSLLPAPGAYSRNPDLKRMILNEALPRLIAGLDDTRAPSDPVGFNHNIHPHYNLRSMLTIRSQSSFGLQRKKARKRVGNQILPPPCNSTFTLFHPLMSKGIHSNLAHNRREESFGPSIVHPHHDPPSTSHRNEESLRPYGEKPSQQSTSVGRMFVVGWRKAREWIWVCDNDGSGHIGNFDAKREFMLSFCICVSGFRNERLTRLATYLGKGSDVVLSAPLVGGHAK</sequence>
<keyword evidence="4 7" id="KW-0863">Zinc-finger</keyword>
<feature type="domain" description="C2H2-type" evidence="9">
    <location>
        <begin position="22"/>
        <end position="49"/>
    </location>
</feature>
<dbReference type="PANTHER" id="PTHR16515">
    <property type="entry name" value="PR DOMAIN ZINC FINGER PROTEIN"/>
    <property type="match status" value="1"/>
</dbReference>
<evidence type="ECO:0000256" key="5">
    <source>
        <dbReference type="ARBA" id="ARBA00022833"/>
    </source>
</evidence>
<dbReference type="InterPro" id="IPR050331">
    <property type="entry name" value="Zinc_finger"/>
</dbReference>
<feature type="compositionally biased region" description="Basic and acidic residues" evidence="8">
    <location>
        <begin position="379"/>
        <end position="398"/>
    </location>
</feature>
<dbReference type="SMART" id="SM00355">
    <property type="entry name" value="ZnF_C2H2"/>
    <property type="match status" value="2"/>
</dbReference>
<dbReference type="Proteomes" id="UP000001194">
    <property type="component" value="Unassembled WGS sequence"/>
</dbReference>
<dbReference type="EMBL" id="DS547103">
    <property type="protein sequence ID" value="EDR07892.1"/>
    <property type="molecule type" value="Genomic_DNA"/>
</dbReference>
<dbReference type="PROSITE" id="PS00028">
    <property type="entry name" value="ZINC_FINGER_C2H2_1"/>
    <property type="match status" value="1"/>
</dbReference>
<organism evidence="11">
    <name type="scientific">Laccaria bicolor (strain S238N-H82 / ATCC MYA-4686)</name>
    <name type="common">Bicoloured deceiver</name>
    <name type="synonym">Laccaria laccata var. bicolor</name>
    <dbReference type="NCBI Taxonomy" id="486041"/>
    <lineage>
        <taxon>Eukaryota</taxon>
        <taxon>Fungi</taxon>
        <taxon>Dikarya</taxon>
        <taxon>Basidiomycota</taxon>
        <taxon>Agaricomycotina</taxon>
        <taxon>Agaricomycetes</taxon>
        <taxon>Agaricomycetidae</taxon>
        <taxon>Agaricales</taxon>
        <taxon>Agaricineae</taxon>
        <taxon>Hydnangiaceae</taxon>
        <taxon>Laccaria</taxon>
    </lineage>
</organism>
<keyword evidence="3" id="KW-0677">Repeat</keyword>
<dbReference type="PROSITE" id="PS50157">
    <property type="entry name" value="ZINC_FINGER_C2H2_2"/>
    <property type="match status" value="1"/>
</dbReference>
<evidence type="ECO:0000256" key="1">
    <source>
        <dbReference type="ARBA" id="ARBA00004123"/>
    </source>
</evidence>
<evidence type="ECO:0000313" key="10">
    <source>
        <dbReference type="EMBL" id="EDR07892.1"/>
    </source>
</evidence>
<feature type="region of interest" description="Disordered" evidence="8">
    <location>
        <begin position="136"/>
        <end position="170"/>
    </location>
</feature>
<accession>B0DCG5</accession>
<dbReference type="GO" id="GO:0010468">
    <property type="term" value="P:regulation of gene expression"/>
    <property type="evidence" value="ECO:0007669"/>
    <property type="project" value="TreeGrafter"/>
</dbReference>
<feature type="region of interest" description="Disordered" evidence="8">
    <location>
        <begin position="372"/>
        <end position="406"/>
    </location>
</feature>
<evidence type="ECO:0000313" key="11">
    <source>
        <dbReference type="Proteomes" id="UP000001194"/>
    </source>
</evidence>
<keyword evidence="2" id="KW-0479">Metal-binding</keyword>
<feature type="compositionally biased region" description="Polar residues" evidence="8">
    <location>
        <begin position="200"/>
        <end position="214"/>
    </location>
</feature>
<proteinExistence type="predicted"/>
<dbReference type="GeneID" id="6077350"/>
<dbReference type="Gene3D" id="3.30.160.60">
    <property type="entry name" value="Classic Zinc Finger"/>
    <property type="match status" value="1"/>
</dbReference>
<dbReference type="GO" id="GO:0005634">
    <property type="term" value="C:nucleus"/>
    <property type="evidence" value="ECO:0007669"/>
    <property type="project" value="UniProtKB-SubCell"/>
</dbReference>
<evidence type="ECO:0000259" key="9">
    <source>
        <dbReference type="PROSITE" id="PS50157"/>
    </source>
</evidence>
<dbReference type="AlphaFoldDB" id="B0DCG5"/>
<evidence type="ECO:0000256" key="4">
    <source>
        <dbReference type="ARBA" id="ARBA00022771"/>
    </source>
</evidence>
<dbReference type="GO" id="GO:0008270">
    <property type="term" value="F:zinc ion binding"/>
    <property type="evidence" value="ECO:0007669"/>
    <property type="project" value="UniProtKB-KW"/>
</dbReference>
<dbReference type="OrthoDB" id="654211at2759"/>
<keyword evidence="6" id="KW-0539">Nucleus</keyword>
<feature type="compositionally biased region" description="Low complexity" evidence="8">
    <location>
        <begin position="188"/>
        <end position="199"/>
    </location>
</feature>
<dbReference type="InterPro" id="IPR036236">
    <property type="entry name" value="Znf_C2H2_sf"/>
</dbReference>
<protein>
    <submittedName>
        <fullName evidence="10">Predicted protein</fullName>
    </submittedName>
</protein>
<reference evidence="10 11" key="1">
    <citation type="journal article" date="2008" name="Nature">
        <title>The genome of Laccaria bicolor provides insights into mycorrhizal symbiosis.</title>
        <authorList>
            <person name="Martin F."/>
            <person name="Aerts A."/>
            <person name="Ahren D."/>
            <person name="Brun A."/>
            <person name="Danchin E.G.J."/>
            <person name="Duchaussoy F."/>
            <person name="Gibon J."/>
            <person name="Kohler A."/>
            <person name="Lindquist E."/>
            <person name="Pereda V."/>
            <person name="Salamov A."/>
            <person name="Shapiro H.J."/>
            <person name="Wuyts J."/>
            <person name="Blaudez D."/>
            <person name="Buee M."/>
            <person name="Brokstein P."/>
            <person name="Canbaeck B."/>
            <person name="Cohen D."/>
            <person name="Courty P.E."/>
            <person name="Coutinho P.M."/>
            <person name="Delaruelle C."/>
            <person name="Detter J.C."/>
            <person name="Deveau A."/>
            <person name="DiFazio S."/>
            <person name="Duplessis S."/>
            <person name="Fraissinet-Tachet L."/>
            <person name="Lucic E."/>
            <person name="Frey-Klett P."/>
            <person name="Fourrey C."/>
            <person name="Feussner I."/>
            <person name="Gay G."/>
            <person name="Grimwood J."/>
            <person name="Hoegger P.J."/>
            <person name="Jain P."/>
            <person name="Kilaru S."/>
            <person name="Labbe J."/>
            <person name="Lin Y.C."/>
            <person name="Legue V."/>
            <person name="Le Tacon F."/>
            <person name="Marmeisse R."/>
            <person name="Melayah D."/>
            <person name="Montanini B."/>
            <person name="Muratet M."/>
            <person name="Nehls U."/>
            <person name="Niculita-Hirzel H."/>
            <person name="Oudot-Le Secq M.P."/>
            <person name="Peter M."/>
            <person name="Quesneville H."/>
            <person name="Rajashekar B."/>
            <person name="Reich M."/>
            <person name="Rouhier N."/>
            <person name="Schmutz J."/>
            <person name="Yin T."/>
            <person name="Chalot M."/>
            <person name="Henrissat B."/>
            <person name="Kuees U."/>
            <person name="Lucas S."/>
            <person name="Van de Peer Y."/>
            <person name="Podila G.K."/>
            <person name="Polle A."/>
            <person name="Pukkila P.J."/>
            <person name="Richardson P.M."/>
            <person name="Rouze P."/>
            <person name="Sanders I.R."/>
            <person name="Stajich J.E."/>
            <person name="Tunlid A."/>
            <person name="Tuskan G."/>
            <person name="Grigoriev I.V."/>
        </authorList>
    </citation>
    <scope>NUCLEOTIDE SEQUENCE [LARGE SCALE GENOMIC DNA]</scope>
    <source>
        <strain evidence="11">S238N-H82 / ATCC MYA-4686</strain>
    </source>
</reference>
<dbReference type="InParanoid" id="B0DCG5"/>
<dbReference type="SUPFAM" id="SSF57667">
    <property type="entry name" value="beta-beta-alpha zinc fingers"/>
    <property type="match status" value="1"/>
</dbReference>
<keyword evidence="11" id="KW-1185">Reference proteome</keyword>
<dbReference type="RefSeq" id="XP_001881681.1">
    <property type="nucleotide sequence ID" value="XM_001881646.1"/>
</dbReference>
<dbReference type="InterPro" id="IPR013087">
    <property type="entry name" value="Znf_C2H2_type"/>
</dbReference>
<gene>
    <name evidence="10" type="ORF">LACBIDRAFT_294488</name>
</gene>
<evidence type="ECO:0000256" key="3">
    <source>
        <dbReference type="ARBA" id="ARBA00022737"/>
    </source>
</evidence>